<dbReference type="GO" id="GO:0006012">
    <property type="term" value="P:galactose metabolic process"/>
    <property type="evidence" value="ECO:0007669"/>
    <property type="project" value="UniProtKB-UniPathway"/>
</dbReference>
<evidence type="ECO:0000259" key="9">
    <source>
        <dbReference type="Pfam" id="PF16363"/>
    </source>
</evidence>
<dbReference type="Gene3D" id="3.40.50.720">
    <property type="entry name" value="NAD(P)-binding Rossmann-like Domain"/>
    <property type="match status" value="1"/>
</dbReference>
<organism evidence="10 11">
    <name type="scientific">Helcococcus ovis</name>
    <dbReference type="NCBI Taxonomy" id="72026"/>
    <lineage>
        <taxon>Bacteria</taxon>
        <taxon>Bacillati</taxon>
        <taxon>Bacillota</taxon>
        <taxon>Tissierellia</taxon>
        <taxon>Tissierellales</taxon>
        <taxon>Peptoniphilaceae</taxon>
        <taxon>Helcococcus</taxon>
    </lineage>
</organism>
<dbReference type="NCBIfam" id="NF007956">
    <property type="entry name" value="PRK10675.1"/>
    <property type="match status" value="1"/>
</dbReference>
<dbReference type="EC" id="5.1.3.2" evidence="4 8"/>
<dbReference type="GO" id="GO:0005829">
    <property type="term" value="C:cytosol"/>
    <property type="evidence" value="ECO:0007669"/>
    <property type="project" value="TreeGrafter"/>
</dbReference>
<dbReference type="Gene3D" id="3.90.25.10">
    <property type="entry name" value="UDP-galactose 4-epimerase, domain 1"/>
    <property type="match status" value="1"/>
</dbReference>
<dbReference type="GO" id="GO:0003978">
    <property type="term" value="F:UDP-glucose 4-epimerase activity"/>
    <property type="evidence" value="ECO:0007669"/>
    <property type="project" value="UniProtKB-UniRule"/>
</dbReference>
<keyword evidence="11" id="KW-1185">Reference proteome</keyword>
<dbReference type="PANTHER" id="PTHR43725:SF47">
    <property type="entry name" value="UDP-GLUCOSE 4-EPIMERASE"/>
    <property type="match status" value="1"/>
</dbReference>
<evidence type="ECO:0000313" key="10">
    <source>
        <dbReference type="EMBL" id="TFF66753.1"/>
    </source>
</evidence>
<dbReference type="AlphaFoldDB" id="A0A4R9C1X0"/>
<comment type="catalytic activity">
    <reaction evidence="1 8">
        <text>UDP-alpha-D-glucose = UDP-alpha-D-galactose</text>
        <dbReference type="Rhea" id="RHEA:22168"/>
        <dbReference type="ChEBI" id="CHEBI:58885"/>
        <dbReference type="ChEBI" id="CHEBI:66914"/>
        <dbReference type="EC" id="5.1.3.2"/>
    </reaction>
</comment>
<keyword evidence="7 8" id="KW-0413">Isomerase</keyword>
<evidence type="ECO:0000256" key="1">
    <source>
        <dbReference type="ARBA" id="ARBA00000083"/>
    </source>
</evidence>
<comment type="subunit">
    <text evidence="8">Homodimer.</text>
</comment>
<accession>A0A4R9C1X0</accession>
<dbReference type="GeneID" id="97030380"/>
<dbReference type="UniPathway" id="UPA00214"/>
<comment type="similarity">
    <text evidence="3 8">Belongs to the NAD(P)-dependent epimerase/dehydratase family.</text>
</comment>
<dbReference type="PANTHER" id="PTHR43725">
    <property type="entry name" value="UDP-GLUCOSE 4-EPIMERASE"/>
    <property type="match status" value="1"/>
</dbReference>
<evidence type="ECO:0000256" key="2">
    <source>
        <dbReference type="ARBA" id="ARBA00001911"/>
    </source>
</evidence>
<name>A0A4R9C1X0_9FIRM</name>
<evidence type="ECO:0000256" key="6">
    <source>
        <dbReference type="ARBA" id="ARBA00023027"/>
    </source>
</evidence>
<dbReference type="Pfam" id="PF16363">
    <property type="entry name" value="GDP_Man_Dehyd"/>
    <property type="match status" value="1"/>
</dbReference>
<dbReference type="CDD" id="cd05247">
    <property type="entry name" value="UDP_G4E_1_SDR_e"/>
    <property type="match status" value="1"/>
</dbReference>
<proteinExistence type="inferred from homology"/>
<dbReference type="OrthoDB" id="9811743at2"/>
<dbReference type="Proteomes" id="UP000297454">
    <property type="component" value="Unassembled WGS sequence"/>
</dbReference>
<dbReference type="SUPFAM" id="SSF51735">
    <property type="entry name" value="NAD(P)-binding Rossmann-fold domains"/>
    <property type="match status" value="1"/>
</dbReference>
<evidence type="ECO:0000256" key="8">
    <source>
        <dbReference type="RuleBase" id="RU366046"/>
    </source>
</evidence>
<evidence type="ECO:0000313" key="11">
    <source>
        <dbReference type="Proteomes" id="UP000297454"/>
    </source>
</evidence>
<reference evidence="10 11" key="1">
    <citation type="submission" date="2019-01" db="EMBL/GenBank/DDBJ databases">
        <title>Draft Genome Sequences of Helcococcus ovis Strains Isolated from the Uterus and Vagina of Dairy Cows with Metritis.</title>
        <authorList>
            <person name="Cunha F."/>
            <person name="Jeon S.J."/>
            <person name="Kutzer P."/>
            <person name="Galvao K.N."/>
        </authorList>
    </citation>
    <scope>NUCLEOTIDE SEQUENCE [LARGE SCALE GENOMIC DNA]</scope>
    <source>
        <strain evidence="10 11">KG-37</strain>
    </source>
</reference>
<evidence type="ECO:0000256" key="7">
    <source>
        <dbReference type="ARBA" id="ARBA00023235"/>
    </source>
</evidence>
<gene>
    <name evidence="10" type="primary">galE</name>
    <name evidence="10" type="ORF">EQF91_03085</name>
</gene>
<dbReference type="NCBIfam" id="TIGR01179">
    <property type="entry name" value="galE"/>
    <property type="match status" value="1"/>
</dbReference>
<evidence type="ECO:0000256" key="5">
    <source>
        <dbReference type="ARBA" id="ARBA00018569"/>
    </source>
</evidence>
<dbReference type="InterPro" id="IPR005886">
    <property type="entry name" value="UDP_G4E"/>
</dbReference>
<keyword evidence="6 8" id="KW-0520">NAD</keyword>
<dbReference type="InterPro" id="IPR016040">
    <property type="entry name" value="NAD(P)-bd_dom"/>
</dbReference>
<sequence length="339" mass="37539">MAVLLTGGAGYIGSHIVVELLSQGEEVVIFDNFSNSSKNVVGRIKDITNKDVKLYEGDIRSKEDLEEVFEKEKIESVIHLAGLKAVGESVAKPLEYYDNNISGTLVLLEVMKKFDVKNIIFSSSATVYASNNGKPFSEDDEKGKPTNPYGWSKWFIEQILEDLYTCDNSWNVVIFRYFNPIGAHISGMIGEDPKGIPNNLLPYVNKVAVGLLPKLMVFGDDYNTKDGTGVRDYIHVVDLAKGHVLGLDVLKQKQGIKIYNLGTGNGNSVLDIINTFEKVTGVKINYEVGPRRDGDIDTSVCDASRANKELGWTAQFDLAKAIEDGWNWQSNNPNGYDQN</sequence>
<feature type="domain" description="NAD(P)-binding" evidence="9">
    <location>
        <begin position="4"/>
        <end position="323"/>
    </location>
</feature>
<comment type="cofactor">
    <cofactor evidence="2 8">
        <name>NAD(+)</name>
        <dbReference type="ChEBI" id="CHEBI:57540"/>
    </cofactor>
</comment>
<evidence type="ECO:0000256" key="4">
    <source>
        <dbReference type="ARBA" id="ARBA00013189"/>
    </source>
</evidence>
<dbReference type="RefSeq" id="WP_134710197.1">
    <property type="nucleotide sequence ID" value="NZ_CP119081.1"/>
</dbReference>
<evidence type="ECO:0000256" key="3">
    <source>
        <dbReference type="ARBA" id="ARBA00007637"/>
    </source>
</evidence>
<dbReference type="InterPro" id="IPR036291">
    <property type="entry name" value="NAD(P)-bd_dom_sf"/>
</dbReference>
<keyword evidence="8" id="KW-0119">Carbohydrate metabolism</keyword>
<comment type="caution">
    <text evidence="10">The sequence shown here is derived from an EMBL/GenBank/DDBJ whole genome shotgun (WGS) entry which is preliminary data.</text>
</comment>
<protein>
    <recommendedName>
        <fullName evidence="5 8">UDP-glucose 4-epimerase</fullName>
        <ecNumber evidence="4 8">5.1.3.2</ecNumber>
    </recommendedName>
</protein>
<comment type="pathway">
    <text evidence="8">Carbohydrate metabolism; galactose metabolism.</text>
</comment>
<dbReference type="EMBL" id="SCFR01000007">
    <property type="protein sequence ID" value="TFF66753.1"/>
    <property type="molecule type" value="Genomic_DNA"/>
</dbReference>